<keyword evidence="4" id="KW-0006">Acetoin catabolism</keyword>
<evidence type="ECO:0000313" key="8">
    <source>
        <dbReference type="Proteomes" id="UP000805614"/>
    </source>
</evidence>
<feature type="domain" description="Histone deacetylase" evidence="6">
    <location>
        <begin position="16"/>
        <end position="308"/>
    </location>
</feature>
<dbReference type="CDD" id="cd09994">
    <property type="entry name" value="HDAC_AcuC_like"/>
    <property type="match status" value="1"/>
</dbReference>
<evidence type="ECO:0000256" key="2">
    <source>
        <dbReference type="ARBA" id="ARBA00005947"/>
    </source>
</evidence>
<dbReference type="PANTHER" id="PTHR10625">
    <property type="entry name" value="HISTONE DEACETYLASE HDAC1-RELATED"/>
    <property type="match status" value="1"/>
</dbReference>
<dbReference type="InterPro" id="IPR037138">
    <property type="entry name" value="His_deacetylse_dom_sf"/>
</dbReference>
<dbReference type="Proteomes" id="UP000805614">
    <property type="component" value="Unassembled WGS sequence"/>
</dbReference>
<dbReference type="SUPFAM" id="SSF52768">
    <property type="entry name" value="Arginase/deacetylase"/>
    <property type="match status" value="1"/>
</dbReference>
<sequence length="391" mass="41375">MLWDDKLTSYDFGPTHPLNPVRVELTMALARDHGVLDHPNVEVAGFAAAGDDLIGLVHDPGYIAAVKRAGGTGSPELAHGLGSPDNPVFPGMHEAAALVTGASVAAAEAVWSGEAEHAANVAGGLHHAMRDSASGFCVYNDPAIAIAWLLENGARRVAYVDVDVHHGDGVQAAFFDDPRVLTISLHEGPHTLFPGTGHSHETDTAGTAVNVALPPGTGDAAWLRAFHAVVPPLLRAFDPEILVTQHGCDSHALDPLAHLSLTVDGQRAAYEALHGLAHEITGGRWVLTGGGGYELVHVVPRAWTHLLAEAAGRPIDPATPTPDSWREFVRRRTGQNAPQRMTDRAAGQEPPTTDVKSWADGYDPASRLDQAVLATRRAVFPEHGLDPLTET</sequence>
<dbReference type="Pfam" id="PF00850">
    <property type="entry name" value="Hist_deacetyl"/>
    <property type="match status" value="1"/>
</dbReference>
<evidence type="ECO:0000256" key="1">
    <source>
        <dbReference type="ARBA" id="ARBA00005101"/>
    </source>
</evidence>
<evidence type="ECO:0000256" key="4">
    <source>
        <dbReference type="ARBA" id="ARBA00022627"/>
    </source>
</evidence>
<dbReference type="PRINTS" id="PR01270">
    <property type="entry name" value="HDASUPER"/>
</dbReference>
<dbReference type="PRINTS" id="PR01272">
    <property type="entry name" value="ACUCPROTEIN"/>
</dbReference>
<dbReference type="InterPro" id="IPR003085">
    <property type="entry name" value="AcuC"/>
</dbReference>
<dbReference type="PANTHER" id="PTHR10625:SF10">
    <property type="entry name" value="HISTONE DEACETYLASE HDAC1"/>
    <property type="match status" value="1"/>
</dbReference>
<dbReference type="Gene3D" id="3.40.800.20">
    <property type="entry name" value="Histone deacetylase domain"/>
    <property type="match status" value="1"/>
</dbReference>
<comment type="pathway">
    <text evidence="1">Ketone degradation; acetoin degradation.</text>
</comment>
<dbReference type="InterPro" id="IPR023696">
    <property type="entry name" value="Ureohydrolase_dom_sf"/>
</dbReference>
<reference evidence="7 8" key="1">
    <citation type="submission" date="2020-06" db="EMBL/GenBank/DDBJ databases">
        <title>Actinomadura xiongansis sp. nov., isolated from soil of Baiyangdian.</title>
        <authorList>
            <person name="Zhang X."/>
        </authorList>
    </citation>
    <scope>NUCLEOTIDE SEQUENCE [LARGE SCALE GENOMIC DNA]</scope>
    <source>
        <strain evidence="7 8">HBUM206468</strain>
    </source>
</reference>
<proteinExistence type="inferred from homology"/>
<gene>
    <name evidence="7" type="ORF">HKK74_26430</name>
</gene>
<evidence type="ECO:0000256" key="5">
    <source>
        <dbReference type="SAM" id="MobiDB-lite"/>
    </source>
</evidence>
<keyword evidence="8" id="KW-1185">Reference proteome</keyword>
<protein>
    <recommendedName>
        <fullName evidence="3">Acetoin utilization protein AcuC</fullName>
    </recommendedName>
</protein>
<evidence type="ECO:0000256" key="3">
    <source>
        <dbReference type="ARBA" id="ARBA00020218"/>
    </source>
</evidence>
<feature type="region of interest" description="Disordered" evidence="5">
    <location>
        <begin position="333"/>
        <end position="362"/>
    </location>
</feature>
<comment type="similarity">
    <text evidence="2">Belongs to the histone deacetylase family.</text>
</comment>
<organism evidence="7 8">
    <name type="scientific">Actinomadura alba</name>
    <dbReference type="NCBI Taxonomy" id="406431"/>
    <lineage>
        <taxon>Bacteria</taxon>
        <taxon>Bacillati</taxon>
        <taxon>Actinomycetota</taxon>
        <taxon>Actinomycetes</taxon>
        <taxon>Streptosporangiales</taxon>
        <taxon>Thermomonosporaceae</taxon>
        <taxon>Actinomadura</taxon>
    </lineage>
</organism>
<name>A0ABR7LW69_9ACTN</name>
<comment type="caution">
    <text evidence="7">The sequence shown here is derived from an EMBL/GenBank/DDBJ whole genome shotgun (WGS) entry which is preliminary data.</text>
</comment>
<dbReference type="EMBL" id="JABVEC010000023">
    <property type="protein sequence ID" value="MBC6469005.1"/>
    <property type="molecule type" value="Genomic_DNA"/>
</dbReference>
<evidence type="ECO:0000259" key="6">
    <source>
        <dbReference type="Pfam" id="PF00850"/>
    </source>
</evidence>
<evidence type="ECO:0000313" key="7">
    <source>
        <dbReference type="EMBL" id="MBC6469005.1"/>
    </source>
</evidence>
<accession>A0ABR7LW69</accession>
<dbReference type="InterPro" id="IPR000286">
    <property type="entry name" value="HDACs"/>
</dbReference>
<dbReference type="InterPro" id="IPR023801">
    <property type="entry name" value="His_deacetylse_dom"/>
</dbReference>